<evidence type="ECO:0000313" key="1">
    <source>
        <dbReference type="EMBL" id="PIR43908.1"/>
    </source>
</evidence>
<organism evidence="1 2">
    <name type="scientific">candidate division WWE3 bacterium CG10_big_fil_rev_8_21_14_0_10_32_10</name>
    <dbReference type="NCBI Taxonomy" id="1975090"/>
    <lineage>
        <taxon>Bacteria</taxon>
        <taxon>Katanobacteria</taxon>
    </lineage>
</organism>
<accession>A0A2H0RBL7</accession>
<dbReference type="AlphaFoldDB" id="A0A2H0RBL7"/>
<protein>
    <submittedName>
        <fullName evidence="1">Uncharacterized protein</fullName>
    </submittedName>
</protein>
<evidence type="ECO:0000313" key="2">
    <source>
        <dbReference type="Proteomes" id="UP000230214"/>
    </source>
</evidence>
<dbReference type="Proteomes" id="UP000230214">
    <property type="component" value="Unassembled WGS sequence"/>
</dbReference>
<name>A0A2H0RBL7_UNCKA</name>
<dbReference type="EMBL" id="PCXU01000003">
    <property type="protein sequence ID" value="PIR43908.1"/>
    <property type="molecule type" value="Genomic_DNA"/>
</dbReference>
<comment type="caution">
    <text evidence="1">The sequence shown here is derived from an EMBL/GenBank/DDBJ whole genome shotgun (WGS) entry which is preliminary data.</text>
</comment>
<proteinExistence type="predicted"/>
<reference evidence="1 2" key="1">
    <citation type="submission" date="2017-09" db="EMBL/GenBank/DDBJ databases">
        <title>Depth-based differentiation of microbial function through sediment-hosted aquifers and enrichment of novel symbionts in the deep terrestrial subsurface.</title>
        <authorList>
            <person name="Probst A.J."/>
            <person name="Ladd B."/>
            <person name="Jarett J.K."/>
            <person name="Geller-Mcgrath D.E."/>
            <person name="Sieber C.M."/>
            <person name="Emerson J.B."/>
            <person name="Anantharaman K."/>
            <person name="Thomas B.C."/>
            <person name="Malmstrom R."/>
            <person name="Stieglmeier M."/>
            <person name="Klingl A."/>
            <person name="Woyke T."/>
            <person name="Ryan C.M."/>
            <person name="Banfield J.F."/>
        </authorList>
    </citation>
    <scope>NUCLEOTIDE SEQUENCE [LARGE SCALE GENOMIC DNA]</scope>
    <source>
        <strain evidence="1">CG10_big_fil_rev_8_21_14_0_10_32_10</strain>
    </source>
</reference>
<gene>
    <name evidence="1" type="ORF">COV24_00215</name>
</gene>
<sequence length="78" mass="8560">MKERKMSGSITVGSQVTLLSYPKTSINSLGKVIGVKAEKREGETELFFMVSTLPPHGRGNVCEYISEKFLEPVGIISQ</sequence>